<dbReference type="OrthoDB" id="9787800at2"/>
<name>A0A2U1CCS8_9FIRM</name>
<dbReference type="AlphaFoldDB" id="A0A2U1CCS8"/>
<evidence type="ECO:0000259" key="1">
    <source>
        <dbReference type="Pfam" id="PF00149"/>
    </source>
</evidence>
<dbReference type="InterPro" id="IPR004843">
    <property type="entry name" value="Calcineurin-like_PHP"/>
</dbReference>
<feature type="domain" description="Calcineurin-like phosphoesterase" evidence="1">
    <location>
        <begin position="1"/>
        <end position="230"/>
    </location>
</feature>
<evidence type="ECO:0000313" key="3">
    <source>
        <dbReference type="Proteomes" id="UP000245778"/>
    </source>
</evidence>
<dbReference type="Pfam" id="PF00149">
    <property type="entry name" value="Metallophos"/>
    <property type="match status" value="1"/>
</dbReference>
<dbReference type="GO" id="GO:0016787">
    <property type="term" value="F:hydrolase activity"/>
    <property type="evidence" value="ECO:0007669"/>
    <property type="project" value="InterPro"/>
</dbReference>
<proteinExistence type="predicted"/>
<dbReference type="SUPFAM" id="SSF56300">
    <property type="entry name" value="Metallo-dependent phosphatases"/>
    <property type="match status" value="1"/>
</dbReference>
<dbReference type="GeneID" id="93229035"/>
<gene>
    <name evidence="2" type="ORF">C7373_104294</name>
</gene>
<sequence>MAIFLTGDTHGDFSRLRPEVFREQERLTKEDYVIICGDFGGIWDGSDTEQQWLDWLADRPFTTLFVDGNHENYDFLRNYPTCEWHGGQVQTIRPGVLHLMRGQLYEICGKRIFTMGGASSHDIRDGILEPDNPDYERKLRQLNAAGALFRVNHRSWWKEELPSVDEYETARKTLNQARWDVDYIITHCCPSSVQDTFSRGFYQRDALTDFFDEIQERCRFQYWFFGHYHENMVVERRFVVLYEQMLRLK</sequence>
<dbReference type="RefSeq" id="WP_116722072.1">
    <property type="nucleotide sequence ID" value="NZ_CP011524.1"/>
</dbReference>
<reference evidence="2 3" key="1">
    <citation type="submission" date="2018-04" db="EMBL/GenBank/DDBJ databases">
        <title>Genomic Encyclopedia of Type Strains, Phase IV (KMG-IV): sequencing the most valuable type-strain genomes for metagenomic binning, comparative biology and taxonomic classification.</title>
        <authorList>
            <person name="Goeker M."/>
        </authorList>
    </citation>
    <scope>NUCLEOTIDE SEQUENCE [LARGE SCALE GENOMIC DNA]</scope>
    <source>
        <strain evidence="2 3">DSM 26588</strain>
    </source>
</reference>
<protein>
    <submittedName>
        <fullName evidence="2">Calcineurin-like phosphoesterase family protein</fullName>
    </submittedName>
</protein>
<dbReference type="InterPro" id="IPR029052">
    <property type="entry name" value="Metallo-depent_PP-like"/>
</dbReference>
<dbReference type="EMBL" id="QEKK01000004">
    <property type="protein sequence ID" value="PVY58695.1"/>
    <property type="molecule type" value="Genomic_DNA"/>
</dbReference>
<comment type="caution">
    <text evidence="2">The sequence shown here is derived from an EMBL/GenBank/DDBJ whole genome shotgun (WGS) entry which is preliminary data.</text>
</comment>
<dbReference type="Gene3D" id="3.60.21.10">
    <property type="match status" value="1"/>
</dbReference>
<organism evidence="2 3">
    <name type="scientific">Intestinimonas butyriciproducens</name>
    <dbReference type="NCBI Taxonomy" id="1297617"/>
    <lineage>
        <taxon>Bacteria</taxon>
        <taxon>Bacillati</taxon>
        <taxon>Bacillota</taxon>
        <taxon>Clostridia</taxon>
        <taxon>Eubacteriales</taxon>
        <taxon>Intestinimonas</taxon>
    </lineage>
</organism>
<dbReference type="CDD" id="cd00838">
    <property type="entry name" value="MPP_superfamily"/>
    <property type="match status" value="1"/>
</dbReference>
<dbReference type="Proteomes" id="UP000245778">
    <property type="component" value="Unassembled WGS sequence"/>
</dbReference>
<evidence type="ECO:0000313" key="2">
    <source>
        <dbReference type="EMBL" id="PVY58695.1"/>
    </source>
</evidence>
<accession>A0A2U1CCS8</accession>